<name>A0A4Y3TP06_9PROT</name>
<dbReference type="OrthoDB" id="9757976at2"/>
<feature type="compositionally biased region" description="Polar residues" evidence="1">
    <location>
        <begin position="1207"/>
        <end position="1235"/>
    </location>
</feature>
<reference evidence="3 4" key="1">
    <citation type="submission" date="2019-06" db="EMBL/GenBank/DDBJ databases">
        <title>Whole genome shotgun sequence of Acetobacter orleanensis NBRC 13752.</title>
        <authorList>
            <person name="Hosoyama A."/>
            <person name="Uohara A."/>
            <person name="Ohji S."/>
            <person name="Ichikawa N."/>
        </authorList>
    </citation>
    <scope>NUCLEOTIDE SEQUENCE [LARGE SCALE GENOMIC DNA]</scope>
    <source>
        <strain evidence="3 4">NBRC 13752</strain>
    </source>
</reference>
<dbReference type="AlphaFoldDB" id="A0A4Y3TP06"/>
<evidence type="ECO:0000256" key="1">
    <source>
        <dbReference type="SAM" id="MobiDB-lite"/>
    </source>
</evidence>
<dbReference type="NCBIfam" id="NF008973">
    <property type="entry name" value="PRK12321.1"/>
    <property type="match status" value="1"/>
</dbReference>
<dbReference type="PANTHER" id="PTHR44119">
    <property type="entry name" value="MAGNESIUM-CHELATASE SUBUNIT CHLH, CHLOROPLASTIC"/>
    <property type="match status" value="1"/>
</dbReference>
<dbReference type="CDD" id="cd10150">
    <property type="entry name" value="CobN_like"/>
    <property type="match status" value="1"/>
</dbReference>
<protein>
    <submittedName>
        <fullName evidence="3">Cobaltochelatase subunit CobN</fullName>
    </submittedName>
</protein>
<feature type="domain" description="CobN/magnesium chelatase" evidence="2">
    <location>
        <begin position="170"/>
        <end position="752"/>
    </location>
</feature>
<keyword evidence="4" id="KW-1185">Reference proteome</keyword>
<accession>A0A4Y3TP06</accession>
<dbReference type="PANTHER" id="PTHR44119:SF4">
    <property type="entry name" value="AEROBIC COBALTOCHELATASE SUBUNIT COBN"/>
    <property type="match status" value="1"/>
</dbReference>
<feature type="region of interest" description="Disordered" evidence="1">
    <location>
        <begin position="1203"/>
        <end position="1250"/>
    </location>
</feature>
<dbReference type="InterPro" id="IPR003672">
    <property type="entry name" value="CobN/Mg_chltase"/>
</dbReference>
<organism evidence="3 4">
    <name type="scientific">Acetobacter orleanensis</name>
    <dbReference type="NCBI Taxonomy" id="104099"/>
    <lineage>
        <taxon>Bacteria</taxon>
        <taxon>Pseudomonadati</taxon>
        <taxon>Pseudomonadota</taxon>
        <taxon>Alphaproteobacteria</taxon>
        <taxon>Acetobacterales</taxon>
        <taxon>Acetobacteraceae</taxon>
        <taxon>Acetobacter</taxon>
    </lineage>
</organism>
<proteinExistence type="predicted"/>
<dbReference type="Proteomes" id="UP000317617">
    <property type="component" value="Unassembled WGS sequence"/>
</dbReference>
<evidence type="ECO:0000313" key="3">
    <source>
        <dbReference type="EMBL" id="GEB82710.1"/>
    </source>
</evidence>
<evidence type="ECO:0000259" key="2">
    <source>
        <dbReference type="Pfam" id="PF02514"/>
    </source>
</evidence>
<dbReference type="Pfam" id="PF02514">
    <property type="entry name" value="CobN-Mg_chel"/>
    <property type="match status" value="1"/>
</dbReference>
<evidence type="ECO:0000313" key="4">
    <source>
        <dbReference type="Proteomes" id="UP000317617"/>
    </source>
</evidence>
<dbReference type="EMBL" id="BJMU01000004">
    <property type="protein sequence ID" value="GEB82710.1"/>
    <property type="molecule type" value="Genomic_DNA"/>
</dbReference>
<comment type="caution">
    <text evidence="3">The sequence shown here is derived from an EMBL/GenBank/DDBJ whole genome shotgun (WGS) entry which is preliminary data.</text>
</comment>
<dbReference type="RefSeq" id="WP_082064662.1">
    <property type="nucleotide sequence ID" value="NZ_BJMU01000004.1"/>
</dbReference>
<gene>
    <name evidence="3" type="primary">cobN</name>
    <name evidence="3" type="ORF">AOR01nite_11870</name>
</gene>
<sequence length="1250" mass="133486">MHLLVRENRTLDEQDVAEDLDLPPAELVVLSFTESDLLGLLHAQEGLKAEQETAGAGAPPSLQVTSLARLRHPMSVDLYLETTLAQARCVVVRLLGGLDYWRYGAEELAAWCRAHQVPLALLPGEAMRQGTDAPAQHPTAQTSSTLMPDDSRLAELSTVPAEIRQRLNGFFQYGGPRNMAHALRLMANIAGRCPDDGTQPEPLPHWGLYRTVAALPVVKRTASGRIDQNTMSLPQGHTVRATLVFYRAHLMVGDIAALDALADALAAEGCAVEMLFVTSLKDPSVARGVAEDLQKSQPDIVLNATLFSSRNQQGQSALTGTCVGTGTGTSAPILQLLQPGATQAVWERSPRGLSRSDLAMQAVLPELDGSIATLPISFRQEAPPGQPAARQPYLPGIRHTVARALGWARLRHLPADQKRVGVILSDYPGAGLARETGHVAHAVGLDGFASLASILTLLRAEGYYTGPDPLPDAQKLTSLLAQTAPRPLLCVATYRALAISLDASFMASVTQAWGEPEQDPCVQDGVFHLRALDVGHLTLAVQPDRGRQADRKALYHDPDTPPSHAYVAFYLWLRNVRRLDALVHLGTHGTLEWLPGKAAALSAACAPAVLTGALPIIYPFIINNPGEAATARRRLGAVTIGHMTPPVRQADLSPDMQALERLIDEYAEADGLDPRRGALLRKDILEKAEQTGVLAESGVRPGEEGEAEALARLDAYLCDVKDLQIRDGLHVFGQPAPAEKELVHAIYQASLPQNQTVQSGKGNAQENSEKQGVLKEIITDRIRQSGPAEASALLAALAGRFVAPGPAGAPTRGRLDVLPTGRNLFTLDPRALPTPSAMVLAEKMEKLLLTRHRQEQGEPLTRLVMDLWGSASMRTGGEDMALALRLMGVTVQRAAGTGHVSGFEIIPLPELNRPRVDVTLRISGLFRDAFPDQIALFDQVVSAVASRREAAEWNPLAASVQGLEGEARTRATARIFGAASGTYGTGLEEALQNGTWADVSALGQAWLEGSAWTYGGGRDGGQDSAALATLLGQADAVLHVQDHAETDMLESSENAAHEGGLAAAAAVLGASPALWHGDTSKPDTPRLRATTQEVARIVRGRLANPRWIEGMQKHGYAGAAELARGLEALQGFAATLPQRFDQQFDMVFAATLGNEACSAFLERTNPAAHAEMRARFTDVWQRGLWHPRGNSAAQVLEGGMAPALRPASSTATPLSQHSVARCSSSGEQASSSIPQASLPRPALYGRGGRA</sequence>